<dbReference type="Proteomes" id="UP000610862">
    <property type="component" value="Unassembled WGS sequence"/>
</dbReference>
<gene>
    <name evidence="10" type="primary">murF</name>
    <name evidence="15" type="ORF">H8692_06930</name>
</gene>
<reference evidence="15" key="1">
    <citation type="submission" date="2020-08" db="EMBL/GenBank/DDBJ databases">
        <title>Genome public.</title>
        <authorList>
            <person name="Liu C."/>
            <person name="Sun Q."/>
        </authorList>
    </citation>
    <scope>NUCLEOTIDE SEQUENCE</scope>
    <source>
        <strain evidence="15">NSJ-24</strain>
    </source>
</reference>
<keyword evidence="2 10" id="KW-0436">Ligase</keyword>
<evidence type="ECO:0000313" key="15">
    <source>
        <dbReference type="EMBL" id="MBC8568487.1"/>
    </source>
</evidence>
<dbReference type="InterPro" id="IPR004101">
    <property type="entry name" value="Mur_ligase_C"/>
</dbReference>
<accession>A0A926I9X4</accession>
<feature type="domain" description="Mur ligase N-terminal catalytic" evidence="12">
    <location>
        <begin position="26"/>
        <end position="102"/>
    </location>
</feature>
<dbReference type="NCBIfam" id="TIGR01143">
    <property type="entry name" value="murF"/>
    <property type="match status" value="1"/>
</dbReference>
<evidence type="ECO:0000256" key="8">
    <source>
        <dbReference type="ARBA" id="ARBA00023306"/>
    </source>
</evidence>
<dbReference type="InterPro" id="IPR000713">
    <property type="entry name" value="Mur_ligase_N"/>
</dbReference>
<comment type="subcellular location">
    <subcellularLocation>
        <location evidence="10 11">Cytoplasm</location>
    </subcellularLocation>
</comment>
<feature type="domain" description="Mur ligase C-terminal" evidence="13">
    <location>
        <begin position="328"/>
        <end position="450"/>
    </location>
</feature>
<dbReference type="InterPro" id="IPR051046">
    <property type="entry name" value="MurCDEF_CellWall_CoF430Synth"/>
</dbReference>
<dbReference type="HAMAP" id="MF_02019">
    <property type="entry name" value="MurF"/>
    <property type="match status" value="1"/>
</dbReference>
<dbReference type="PANTHER" id="PTHR43024">
    <property type="entry name" value="UDP-N-ACETYLMURAMOYL-TRIPEPTIDE--D-ALANYL-D-ALANINE LIGASE"/>
    <property type="match status" value="1"/>
</dbReference>
<evidence type="ECO:0000256" key="3">
    <source>
        <dbReference type="ARBA" id="ARBA00022618"/>
    </source>
</evidence>
<evidence type="ECO:0000256" key="7">
    <source>
        <dbReference type="ARBA" id="ARBA00022984"/>
    </source>
</evidence>
<keyword evidence="6 10" id="KW-0133">Cell shape</keyword>
<comment type="catalytic activity">
    <reaction evidence="10 11">
        <text>D-alanyl-D-alanine + UDP-N-acetyl-alpha-D-muramoyl-L-alanyl-gamma-D-glutamyl-meso-2,6-diaminopimelate + ATP = UDP-N-acetyl-alpha-D-muramoyl-L-alanyl-gamma-D-glutamyl-meso-2,6-diaminopimeloyl-D-alanyl-D-alanine + ADP + phosphate + H(+)</text>
        <dbReference type="Rhea" id="RHEA:28374"/>
        <dbReference type="ChEBI" id="CHEBI:15378"/>
        <dbReference type="ChEBI" id="CHEBI:30616"/>
        <dbReference type="ChEBI" id="CHEBI:43474"/>
        <dbReference type="ChEBI" id="CHEBI:57822"/>
        <dbReference type="ChEBI" id="CHEBI:61386"/>
        <dbReference type="ChEBI" id="CHEBI:83905"/>
        <dbReference type="ChEBI" id="CHEBI:456216"/>
        <dbReference type="EC" id="6.3.2.10"/>
    </reaction>
</comment>
<dbReference type="Gene3D" id="3.40.1190.10">
    <property type="entry name" value="Mur-like, catalytic domain"/>
    <property type="match status" value="1"/>
</dbReference>
<keyword evidence="4 10" id="KW-0547">Nucleotide-binding</keyword>
<dbReference type="EMBL" id="JACRTA010000002">
    <property type="protein sequence ID" value="MBC8568487.1"/>
    <property type="molecule type" value="Genomic_DNA"/>
</dbReference>
<keyword evidence="7 10" id="KW-0573">Peptidoglycan synthesis</keyword>
<keyword evidence="5 10" id="KW-0067">ATP-binding</keyword>
<dbReference type="InterPro" id="IPR005863">
    <property type="entry name" value="UDP-N-AcMur_synth"/>
</dbReference>
<evidence type="ECO:0000256" key="1">
    <source>
        <dbReference type="ARBA" id="ARBA00022490"/>
    </source>
</evidence>
<dbReference type="GO" id="GO:0051301">
    <property type="term" value="P:cell division"/>
    <property type="evidence" value="ECO:0007669"/>
    <property type="project" value="UniProtKB-KW"/>
</dbReference>
<dbReference type="SUPFAM" id="SSF53623">
    <property type="entry name" value="MurD-like peptide ligases, catalytic domain"/>
    <property type="match status" value="1"/>
</dbReference>
<dbReference type="RefSeq" id="WP_187525315.1">
    <property type="nucleotide sequence ID" value="NZ_JACRTA010000002.1"/>
</dbReference>
<dbReference type="PANTHER" id="PTHR43024:SF1">
    <property type="entry name" value="UDP-N-ACETYLMURAMOYL-TRIPEPTIDE--D-ALANYL-D-ALANINE LIGASE"/>
    <property type="match status" value="1"/>
</dbReference>
<comment type="caution">
    <text evidence="15">The sequence shown here is derived from an EMBL/GenBank/DDBJ whole genome shotgun (WGS) entry which is preliminary data.</text>
</comment>
<evidence type="ECO:0000256" key="9">
    <source>
        <dbReference type="ARBA" id="ARBA00023316"/>
    </source>
</evidence>
<evidence type="ECO:0000313" key="16">
    <source>
        <dbReference type="Proteomes" id="UP000610862"/>
    </source>
</evidence>
<dbReference type="Pfam" id="PF02875">
    <property type="entry name" value="Mur_ligase_C"/>
    <property type="match status" value="1"/>
</dbReference>
<keyword evidence="16" id="KW-1185">Reference proteome</keyword>
<evidence type="ECO:0000256" key="2">
    <source>
        <dbReference type="ARBA" id="ARBA00022598"/>
    </source>
</evidence>
<evidence type="ECO:0000256" key="4">
    <source>
        <dbReference type="ARBA" id="ARBA00022741"/>
    </source>
</evidence>
<evidence type="ECO:0000259" key="13">
    <source>
        <dbReference type="Pfam" id="PF02875"/>
    </source>
</evidence>
<comment type="pathway">
    <text evidence="10 11">Cell wall biogenesis; peptidoglycan biosynthesis.</text>
</comment>
<dbReference type="SUPFAM" id="SSF63418">
    <property type="entry name" value="MurE/MurF N-terminal domain"/>
    <property type="match status" value="1"/>
</dbReference>
<evidence type="ECO:0000256" key="5">
    <source>
        <dbReference type="ARBA" id="ARBA00022840"/>
    </source>
</evidence>
<dbReference type="InterPro" id="IPR036615">
    <property type="entry name" value="Mur_ligase_C_dom_sf"/>
</dbReference>
<name>A0A926I9X4_9FIRM</name>
<dbReference type="GO" id="GO:0005737">
    <property type="term" value="C:cytoplasm"/>
    <property type="evidence" value="ECO:0007669"/>
    <property type="project" value="UniProtKB-SubCell"/>
</dbReference>
<evidence type="ECO:0000256" key="6">
    <source>
        <dbReference type="ARBA" id="ARBA00022960"/>
    </source>
</evidence>
<dbReference type="Gene3D" id="3.90.190.20">
    <property type="entry name" value="Mur ligase, C-terminal domain"/>
    <property type="match status" value="1"/>
</dbReference>
<proteinExistence type="inferred from homology"/>
<dbReference type="Gene3D" id="3.40.1390.10">
    <property type="entry name" value="MurE/MurF, N-terminal domain"/>
    <property type="match status" value="1"/>
</dbReference>
<organism evidence="15 16">
    <name type="scientific">Lentihominibacter hominis</name>
    <dbReference type="NCBI Taxonomy" id="2763645"/>
    <lineage>
        <taxon>Bacteria</taxon>
        <taxon>Bacillati</taxon>
        <taxon>Bacillota</taxon>
        <taxon>Clostridia</taxon>
        <taxon>Peptostreptococcales</taxon>
        <taxon>Anaerovoracaceae</taxon>
        <taxon>Lentihominibacter</taxon>
    </lineage>
</organism>
<dbReference type="GO" id="GO:0071555">
    <property type="term" value="P:cell wall organization"/>
    <property type="evidence" value="ECO:0007669"/>
    <property type="project" value="UniProtKB-KW"/>
</dbReference>
<feature type="binding site" evidence="10">
    <location>
        <begin position="116"/>
        <end position="122"/>
    </location>
    <ligand>
        <name>ATP</name>
        <dbReference type="ChEBI" id="CHEBI:30616"/>
    </ligand>
</feature>
<dbReference type="EC" id="6.3.2.10" evidence="10 11"/>
<dbReference type="GO" id="GO:0009252">
    <property type="term" value="P:peptidoglycan biosynthetic process"/>
    <property type="evidence" value="ECO:0007669"/>
    <property type="project" value="UniProtKB-UniRule"/>
</dbReference>
<comment type="function">
    <text evidence="10 11">Involved in cell wall formation. Catalyzes the final step in the synthesis of UDP-N-acetylmuramoyl-pentapeptide, the precursor of murein.</text>
</comment>
<dbReference type="AlphaFoldDB" id="A0A926I9X4"/>
<dbReference type="Pfam" id="PF08245">
    <property type="entry name" value="Mur_ligase_M"/>
    <property type="match status" value="1"/>
</dbReference>
<dbReference type="InterPro" id="IPR013221">
    <property type="entry name" value="Mur_ligase_cen"/>
</dbReference>
<comment type="similarity">
    <text evidence="10">Belongs to the MurCDEF family. MurF subfamily.</text>
</comment>
<dbReference type="GO" id="GO:0047480">
    <property type="term" value="F:UDP-N-acetylmuramoyl-tripeptide-D-alanyl-D-alanine ligase activity"/>
    <property type="evidence" value="ECO:0007669"/>
    <property type="project" value="UniProtKB-UniRule"/>
</dbReference>
<dbReference type="GO" id="GO:0008360">
    <property type="term" value="P:regulation of cell shape"/>
    <property type="evidence" value="ECO:0007669"/>
    <property type="project" value="UniProtKB-KW"/>
</dbReference>
<evidence type="ECO:0000259" key="12">
    <source>
        <dbReference type="Pfam" id="PF01225"/>
    </source>
</evidence>
<keyword evidence="3 10" id="KW-0132">Cell division</keyword>
<dbReference type="InterPro" id="IPR035911">
    <property type="entry name" value="MurE/MurF_N"/>
</dbReference>
<keyword evidence="1 10" id="KW-0963">Cytoplasm</keyword>
<keyword evidence="9 10" id="KW-0961">Cell wall biogenesis/degradation</keyword>
<keyword evidence="8 10" id="KW-0131">Cell cycle</keyword>
<evidence type="ECO:0000256" key="11">
    <source>
        <dbReference type="RuleBase" id="RU004136"/>
    </source>
</evidence>
<protein>
    <recommendedName>
        <fullName evidence="10 11">UDP-N-acetylmuramoyl-tripeptide--D-alanyl-D-alanine ligase</fullName>
        <ecNumber evidence="10 11">6.3.2.10</ecNumber>
    </recommendedName>
    <alternativeName>
        <fullName evidence="10">D-alanyl-D-alanine-adding enzyme</fullName>
    </alternativeName>
</protein>
<sequence>MDKISIDAVVKAVNGSLIKKCGENFITGVKHDSRECGAGDMFVAVSGEKQDGHKYIPQALRSGCRTVLVSHQNGWPDDVDAIDFNVIEVDDTVYAMGELAKYYLDTLDLIKIAVTGSVGKTSTRDMIYYVLKEKFSCGRNMKNFNNDIGLPLSIFQFDSSMQAAVLEMGMDKFGEIDRLAEIVKPHIAVITNIGVSHIENLGSREGIFKAKMEVTKHITSYKGNPGTLIFPWDGEFLTRENTEGQYSQIVVGSDGKSDYIISHIDDFGLKGIQFTLEHMEKNRKIRIPVPGRHNAVNGTLALAVGDLLEVSEDQENIGLSKVELTGSRLKCLENHGVTVIDDTYNASPDSMKSAMKVLEKSPCSGSKTAILGDMYELGEQSQRQHLSVGLFARGLRINKVIAVGCMAKYIAEGASGGKPEVIYFEKKEDLYDKMNQLIGPGDIILVKGSRAMKMEQIVEKVLKI</sequence>
<dbReference type="GO" id="GO:0005524">
    <property type="term" value="F:ATP binding"/>
    <property type="evidence" value="ECO:0007669"/>
    <property type="project" value="UniProtKB-UniRule"/>
</dbReference>
<dbReference type="SUPFAM" id="SSF53244">
    <property type="entry name" value="MurD-like peptide ligases, peptide-binding domain"/>
    <property type="match status" value="1"/>
</dbReference>
<dbReference type="Pfam" id="PF01225">
    <property type="entry name" value="Mur_ligase"/>
    <property type="match status" value="1"/>
</dbReference>
<evidence type="ECO:0000259" key="14">
    <source>
        <dbReference type="Pfam" id="PF08245"/>
    </source>
</evidence>
<evidence type="ECO:0000256" key="10">
    <source>
        <dbReference type="HAMAP-Rule" id="MF_02019"/>
    </source>
</evidence>
<dbReference type="InterPro" id="IPR036565">
    <property type="entry name" value="Mur-like_cat_sf"/>
</dbReference>
<feature type="domain" description="Mur ligase central" evidence="14">
    <location>
        <begin position="114"/>
        <end position="304"/>
    </location>
</feature>